<name>X0TB48_9ZZZZ</name>
<organism evidence="1">
    <name type="scientific">marine sediment metagenome</name>
    <dbReference type="NCBI Taxonomy" id="412755"/>
    <lineage>
        <taxon>unclassified sequences</taxon>
        <taxon>metagenomes</taxon>
        <taxon>ecological metagenomes</taxon>
    </lineage>
</organism>
<dbReference type="InterPro" id="IPR036188">
    <property type="entry name" value="FAD/NAD-bd_sf"/>
</dbReference>
<accession>X0TB48</accession>
<proteinExistence type="predicted"/>
<sequence length="141" mass="15615">VFFMDLQHFGKNFDEFVSKCQSQPNFSFVRGIPSKILQNNGKLEIQYEDMIAGGVKRKPFDAVVLSVGMRPQPGNRRLAEMLNIGLDKFGFFSGSDIRNPVSTASDRVYIAGGCQGPKDIGECLNEAATVAAEIAEYFQRI</sequence>
<dbReference type="SUPFAM" id="SSF51905">
    <property type="entry name" value="FAD/NAD(P)-binding domain"/>
    <property type="match status" value="1"/>
</dbReference>
<reference evidence="1" key="1">
    <citation type="journal article" date="2014" name="Front. Microbiol.">
        <title>High frequency of phylogenetically diverse reductive dehalogenase-homologous genes in deep subseafloor sedimentary metagenomes.</title>
        <authorList>
            <person name="Kawai M."/>
            <person name="Futagami T."/>
            <person name="Toyoda A."/>
            <person name="Takaki Y."/>
            <person name="Nishi S."/>
            <person name="Hori S."/>
            <person name="Arai W."/>
            <person name="Tsubouchi T."/>
            <person name="Morono Y."/>
            <person name="Uchiyama I."/>
            <person name="Ito T."/>
            <person name="Fujiyama A."/>
            <person name="Inagaki F."/>
            <person name="Takami H."/>
        </authorList>
    </citation>
    <scope>NUCLEOTIDE SEQUENCE</scope>
    <source>
        <strain evidence="1">Expedition CK06-06</strain>
    </source>
</reference>
<gene>
    <name evidence="1" type="ORF">S01H1_10650</name>
</gene>
<dbReference type="EMBL" id="BARS01005430">
    <property type="protein sequence ID" value="GAF73300.1"/>
    <property type="molecule type" value="Genomic_DNA"/>
</dbReference>
<evidence type="ECO:0000313" key="1">
    <source>
        <dbReference type="EMBL" id="GAF73300.1"/>
    </source>
</evidence>
<comment type="caution">
    <text evidence="1">The sequence shown here is derived from an EMBL/GenBank/DDBJ whole genome shotgun (WGS) entry which is preliminary data.</text>
</comment>
<evidence type="ECO:0008006" key="2">
    <source>
        <dbReference type="Google" id="ProtNLM"/>
    </source>
</evidence>
<feature type="non-terminal residue" evidence="1">
    <location>
        <position position="1"/>
    </location>
</feature>
<dbReference type="AlphaFoldDB" id="X0TB48"/>
<protein>
    <recommendedName>
        <fullName evidence="2">FAD/NAD(P)-binding domain-containing protein</fullName>
    </recommendedName>
</protein>